<name>R2XTL2_9ENTE</name>
<reference evidence="2 4" key="1">
    <citation type="submission" date="2013-02" db="EMBL/GenBank/DDBJ databases">
        <title>The Genome Sequence of Enterococcus gilvus ATCC BAA-350.</title>
        <authorList>
            <consortium name="The Broad Institute Genome Sequencing Platform"/>
            <consortium name="The Broad Institute Genome Sequencing Center for Infectious Disease"/>
            <person name="Earl A.M."/>
            <person name="Gilmore M.S."/>
            <person name="Lebreton F."/>
            <person name="Walker B."/>
            <person name="Young S.K."/>
            <person name="Zeng Q."/>
            <person name="Gargeya S."/>
            <person name="Fitzgerald M."/>
            <person name="Haas B."/>
            <person name="Abouelleil A."/>
            <person name="Alvarado L."/>
            <person name="Arachchi H.M."/>
            <person name="Berlin A.M."/>
            <person name="Chapman S.B."/>
            <person name="Dewar J."/>
            <person name="Goldberg J."/>
            <person name="Griggs A."/>
            <person name="Gujja S."/>
            <person name="Hansen M."/>
            <person name="Howarth C."/>
            <person name="Imamovic A."/>
            <person name="Larimer J."/>
            <person name="McCowan C."/>
            <person name="Murphy C."/>
            <person name="Neiman D."/>
            <person name="Pearson M."/>
            <person name="Priest M."/>
            <person name="Roberts A."/>
            <person name="Saif S."/>
            <person name="Shea T."/>
            <person name="Sisk P."/>
            <person name="Sykes S."/>
            <person name="Wortman J."/>
            <person name="Nusbaum C."/>
            <person name="Birren B."/>
        </authorList>
    </citation>
    <scope>NUCLEOTIDE SEQUENCE [LARGE SCALE GENOMIC DNA]</scope>
    <source>
        <strain evidence="2 4">ATCC BAA-350</strain>
    </source>
</reference>
<evidence type="ECO:0000313" key="3">
    <source>
        <dbReference type="EMBL" id="EOW78949.1"/>
    </source>
</evidence>
<evidence type="ECO:0000313" key="2">
    <source>
        <dbReference type="EMBL" id="EOI58289.1"/>
    </source>
</evidence>
<feature type="transmembrane region" description="Helical" evidence="1">
    <location>
        <begin position="61"/>
        <end position="80"/>
    </location>
</feature>
<sequence length="86" mass="9876">MLYAFVFYSAALCYKCYPSYKEQAVFWKDYLEKNPENPLKIDPAPEDPQTIMKSQAKLPKYAFAVANCAICLTLALKIISDGYIFF</sequence>
<dbReference type="Proteomes" id="UP000014160">
    <property type="component" value="Unassembled WGS sequence"/>
</dbReference>
<keyword evidence="1" id="KW-1133">Transmembrane helix</keyword>
<dbReference type="AlphaFoldDB" id="R2XTL2"/>
<dbReference type="HOGENOM" id="CLU_2493062_0_0_9"/>
<proteinExistence type="predicted"/>
<evidence type="ECO:0000313" key="4">
    <source>
        <dbReference type="Proteomes" id="UP000013750"/>
    </source>
</evidence>
<organism evidence="2 4">
    <name type="scientific">Enterococcus gilvus ATCC BAA-350</name>
    <dbReference type="NCBI Taxonomy" id="1158614"/>
    <lineage>
        <taxon>Bacteria</taxon>
        <taxon>Bacillati</taxon>
        <taxon>Bacillota</taxon>
        <taxon>Bacilli</taxon>
        <taxon>Lactobacillales</taxon>
        <taxon>Enterococcaceae</taxon>
        <taxon>Enterococcus</taxon>
    </lineage>
</organism>
<keyword evidence="5" id="KW-1185">Reference proteome</keyword>
<dbReference type="EMBL" id="AJDQ01000003">
    <property type="protein sequence ID" value="EOI58289.1"/>
    <property type="molecule type" value="Genomic_DNA"/>
</dbReference>
<dbReference type="PATRIC" id="fig|1158614.3.peg.358"/>
<keyword evidence="1" id="KW-0472">Membrane</keyword>
<dbReference type="EMBL" id="ASWH01000002">
    <property type="protein sequence ID" value="EOW78949.1"/>
    <property type="molecule type" value="Genomic_DNA"/>
</dbReference>
<comment type="caution">
    <text evidence="2">The sequence shown here is derived from an EMBL/GenBank/DDBJ whole genome shotgun (WGS) entry which is preliminary data.</text>
</comment>
<gene>
    <name evidence="3" type="ORF">I592_03087</name>
    <name evidence="2" type="ORF">UKC_00361</name>
</gene>
<dbReference type="RefSeq" id="WP_010778812.1">
    <property type="nucleotide sequence ID" value="NZ_ASWH01000002.1"/>
</dbReference>
<reference evidence="3 5" key="2">
    <citation type="submission" date="2013-03" db="EMBL/GenBank/DDBJ databases">
        <title>The Genome Sequence of Enterococcus gilvus ATCC BAA-350 (PacBio/Illumina hybrid assembly).</title>
        <authorList>
            <consortium name="The Broad Institute Genomics Platform"/>
            <consortium name="The Broad Institute Genome Sequencing Center for Infectious Disease"/>
            <person name="Earl A."/>
            <person name="Russ C."/>
            <person name="Gilmore M."/>
            <person name="Surin D."/>
            <person name="Walker B."/>
            <person name="Young S."/>
            <person name="Zeng Q."/>
            <person name="Gargeya S."/>
            <person name="Fitzgerald M."/>
            <person name="Haas B."/>
            <person name="Abouelleil A."/>
            <person name="Allen A.W."/>
            <person name="Alvarado L."/>
            <person name="Arachchi H.M."/>
            <person name="Berlin A.M."/>
            <person name="Chapman S.B."/>
            <person name="Gainer-Dewar J."/>
            <person name="Goldberg J."/>
            <person name="Griggs A."/>
            <person name="Gujja S."/>
            <person name="Hansen M."/>
            <person name="Howarth C."/>
            <person name="Imamovic A."/>
            <person name="Ireland A."/>
            <person name="Larimer J."/>
            <person name="McCowan C."/>
            <person name="Murphy C."/>
            <person name="Pearson M."/>
            <person name="Poon T.W."/>
            <person name="Priest M."/>
            <person name="Roberts A."/>
            <person name="Saif S."/>
            <person name="Shea T."/>
            <person name="Sisk P."/>
            <person name="Sykes S."/>
            <person name="Wortman J."/>
            <person name="Nusbaum C."/>
            <person name="Birren B."/>
        </authorList>
    </citation>
    <scope>NUCLEOTIDE SEQUENCE [LARGE SCALE GENOMIC DNA]</scope>
    <source>
        <strain evidence="3 5">ATCC BAA-350</strain>
    </source>
</reference>
<evidence type="ECO:0000256" key="1">
    <source>
        <dbReference type="SAM" id="Phobius"/>
    </source>
</evidence>
<accession>R2XTL2</accession>
<dbReference type="Proteomes" id="UP000013750">
    <property type="component" value="Unassembled WGS sequence"/>
</dbReference>
<evidence type="ECO:0000313" key="5">
    <source>
        <dbReference type="Proteomes" id="UP000014160"/>
    </source>
</evidence>
<protein>
    <submittedName>
        <fullName evidence="2">Uncharacterized protein</fullName>
    </submittedName>
</protein>
<keyword evidence="1" id="KW-0812">Transmembrane</keyword>